<dbReference type="SUPFAM" id="SSF51905">
    <property type="entry name" value="FAD/NAD(P)-binding domain"/>
    <property type="match status" value="1"/>
</dbReference>
<evidence type="ECO:0000256" key="2">
    <source>
        <dbReference type="ARBA" id="ARBA00022827"/>
    </source>
</evidence>
<organism evidence="4 5">
    <name type="scientific">Terriglobus saanensis (strain ATCC BAA-1853 / DSM 23119 / SP1PR4)</name>
    <dbReference type="NCBI Taxonomy" id="401053"/>
    <lineage>
        <taxon>Bacteria</taxon>
        <taxon>Pseudomonadati</taxon>
        <taxon>Acidobacteriota</taxon>
        <taxon>Terriglobia</taxon>
        <taxon>Terriglobales</taxon>
        <taxon>Acidobacteriaceae</taxon>
        <taxon>Terriglobus</taxon>
    </lineage>
</organism>
<dbReference type="Gene3D" id="3.50.50.60">
    <property type="entry name" value="FAD/NAD(P)-binding domain"/>
    <property type="match status" value="1"/>
</dbReference>
<sequence>MTETGINQAGVESGGEQTAVVIVGAGVAGLTLASFLRKSGVACIVLERRNRTYIEARQRAGFLEPRAVKMFERWEMETLLPEGPIAQHGEIRINGAARPFGSVGDNAEQGRFCTQQQLVSNLLRKLIDEMDGDVRFDVAEMSIVNEELDQPRVSYSDASGRHEIVCNYIVGCDGGHSASRNTVPHGVLTKYSYEFGYAWLAALVSAAPLSGQAIMAVSDHGFAAQITRGPNKSRVYLQCDVSDSPQDWPAERIWDELRLRLGDGSIPDADVLSRDVIPLRSVVYEPMQYRKLFLVGDAAHLVPPTGAKGMNLALHDVDVISKALLSAVHDGDETLLQGYSHDALPDVWKEQEFSVSMTDLMHDSGDPKQHGTFRQMIARTRIEKFFAAAKQ</sequence>
<proteinExistence type="predicted"/>
<gene>
    <name evidence="4" type="ordered locus">AciPR4_2892</name>
</gene>
<accession>E8V4A8</accession>
<dbReference type="NCBIfam" id="NF006091">
    <property type="entry name" value="PRK08243.1"/>
    <property type="match status" value="1"/>
</dbReference>
<evidence type="ECO:0000313" key="4">
    <source>
        <dbReference type="EMBL" id="ADV83657.1"/>
    </source>
</evidence>
<dbReference type="EC" id="1.14.13.2" evidence="4"/>
<feature type="domain" description="FAD-binding" evidence="3">
    <location>
        <begin position="18"/>
        <end position="350"/>
    </location>
</feature>
<keyword evidence="5" id="KW-1185">Reference proteome</keyword>
<evidence type="ECO:0000313" key="5">
    <source>
        <dbReference type="Proteomes" id="UP000006844"/>
    </source>
</evidence>
<dbReference type="PANTHER" id="PTHR43004">
    <property type="entry name" value="TRK SYSTEM POTASSIUM UPTAKE PROTEIN"/>
    <property type="match status" value="1"/>
</dbReference>
<dbReference type="InterPro" id="IPR036188">
    <property type="entry name" value="FAD/NAD-bd_sf"/>
</dbReference>
<dbReference type="HOGENOM" id="CLU_057691_0_0_0"/>
<dbReference type="RefSeq" id="WP_013569390.1">
    <property type="nucleotide sequence ID" value="NC_014963.1"/>
</dbReference>
<keyword evidence="4" id="KW-0560">Oxidoreductase</keyword>
<keyword evidence="2" id="KW-0274">FAD</keyword>
<dbReference type="Proteomes" id="UP000006844">
    <property type="component" value="Chromosome"/>
</dbReference>
<keyword evidence="4" id="KW-0503">Monooxygenase</keyword>
<dbReference type="eggNOG" id="COG0654">
    <property type="taxonomic scope" value="Bacteria"/>
</dbReference>
<dbReference type="InterPro" id="IPR002938">
    <property type="entry name" value="FAD-bd"/>
</dbReference>
<dbReference type="InterPro" id="IPR050641">
    <property type="entry name" value="RIFMO-like"/>
</dbReference>
<dbReference type="STRING" id="401053.AciPR4_2892"/>
<evidence type="ECO:0000256" key="1">
    <source>
        <dbReference type="ARBA" id="ARBA00022630"/>
    </source>
</evidence>
<name>E8V4A8_TERSS</name>
<dbReference type="SUPFAM" id="SSF54373">
    <property type="entry name" value="FAD-linked reductases, C-terminal domain"/>
    <property type="match status" value="1"/>
</dbReference>
<dbReference type="GO" id="GO:0018659">
    <property type="term" value="F:4-hydroxybenzoate 3-monooxygenase activity"/>
    <property type="evidence" value="ECO:0007669"/>
    <property type="project" value="UniProtKB-EC"/>
</dbReference>
<dbReference type="EMBL" id="CP002467">
    <property type="protein sequence ID" value="ADV83657.1"/>
    <property type="molecule type" value="Genomic_DNA"/>
</dbReference>
<dbReference type="PANTHER" id="PTHR43004:SF3">
    <property type="entry name" value="P-HYDROXYBENZOATE HYDROXYLASE"/>
    <property type="match status" value="1"/>
</dbReference>
<keyword evidence="1" id="KW-0285">Flavoprotein</keyword>
<protein>
    <submittedName>
        <fullName evidence="4">4-hydroxybenzoate 3-monooxygenase</fullName>
        <ecNumber evidence="4">1.14.13.2</ecNumber>
    </submittedName>
</protein>
<evidence type="ECO:0000259" key="3">
    <source>
        <dbReference type="Pfam" id="PF01494"/>
    </source>
</evidence>
<dbReference type="KEGG" id="tsa:AciPR4_2892"/>
<dbReference type="Gene3D" id="3.30.9.10">
    <property type="entry name" value="D-Amino Acid Oxidase, subunit A, domain 2"/>
    <property type="match status" value="1"/>
</dbReference>
<dbReference type="PRINTS" id="PR00420">
    <property type="entry name" value="RNGMNOXGNASE"/>
</dbReference>
<dbReference type="OrthoDB" id="9766816at2"/>
<dbReference type="Pfam" id="PF01494">
    <property type="entry name" value="FAD_binding_3"/>
    <property type="match status" value="1"/>
</dbReference>
<reference evidence="4 5" key="1">
    <citation type="journal article" date="2012" name="Stand. Genomic Sci.">
        <title>Complete genome sequence of Terriglobus saanensis type strain SP1PR4(T), an Acidobacteria from tundra soil.</title>
        <authorList>
            <person name="Rawat S.R."/>
            <person name="Mannisto M.K."/>
            <person name="Starovoytov V."/>
            <person name="Goodwin L."/>
            <person name="Nolan M."/>
            <person name="Hauser L."/>
            <person name="Land M."/>
            <person name="Davenport K.W."/>
            <person name="Woyke T."/>
            <person name="Haggblom M.M."/>
        </authorList>
    </citation>
    <scope>NUCLEOTIDE SEQUENCE</scope>
    <source>
        <strain evidence="5">ATCC BAA-1853 / DSM 23119 / SP1PR4</strain>
    </source>
</reference>
<dbReference type="AlphaFoldDB" id="E8V4A8"/>
<dbReference type="GO" id="GO:0071949">
    <property type="term" value="F:FAD binding"/>
    <property type="evidence" value="ECO:0007669"/>
    <property type="project" value="InterPro"/>
</dbReference>